<dbReference type="OrthoDB" id="10573904at2759"/>
<dbReference type="PANTHER" id="PTHR31264">
    <property type="entry name" value="OS07G0554500 PROTEIN-RELATED"/>
    <property type="match status" value="1"/>
</dbReference>
<name>A0A1E5WIS7_9POAL</name>
<dbReference type="STRING" id="888268.A0A1E5WIS7"/>
<dbReference type="EMBL" id="LWDX02006859">
    <property type="protein sequence ID" value="OEL37040.1"/>
    <property type="molecule type" value="Genomic_DNA"/>
</dbReference>
<protein>
    <recommendedName>
        <fullName evidence="1">F-box domain-containing protein</fullName>
    </recommendedName>
</protein>
<evidence type="ECO:0000313" key="3">
    <source>
        <dbReference type="Proteomes" id="UP000095767"/>
    </source>
</evidence>
<evidence type="ECO:0000259" key="1">
    <source>
        <dbReference type="PROSITE" id="PS50181"/>
    </source>
</evidence>
<accession>A0A1E5WIS7</accession>
<evidence type="ECO:0000313" key="2">
    <source>
        <dbReference type="EMBL" id="OEL37040.1"/>
    </source>
</evidence>
<dbReference type="Pfam" id="PF12937">
    <property type="entry name" value="F-box-like"/>
    <property type="match status" value="1"/>
</dbReference>
<dbReference type="Gene3D" id="1.20.1280.50">
    <property type="match status" value="1"/>
</dbReference>
<dbReference type="PROSITE" id="PS50181">
    <property type="entry name" value="FBOX"/>
    <property type="match status" value="1"/>
</dbReference>
<dbReference type="InterPro" id="IPR036047">
    <property type="entry name" value="F-box-like_dom_sf"/>
</dbReference>
<keyword evidence="3" id="KW-1185">Reference proteome</keyword>
<sequence>MASPTARRIASDPTAQPDLPDEILEDIFIRLDSAANLARASAACTTFHRVVSARRFLRRYRSFHPPPVLGGIIAELGNFHPAEPPHRSAPAARAVARAADFTFSFISKPNLWRTHDVRDGRAVLSASVSLLIDLPSSLVDLLIGMGGGNEEDDANVRRPTSFC</sequence>
<reference evidence="2 3" key="1">
    <citation type="submission" date="2016-09" db="EMBL/GenBank/DDBJ databases">
        <title>The draft genome of Dichanthelium oligosanthes: A C3 panicoid grass species.</title>
        <authorList>
            <person name="Studer A.J."/>
            <person name="Schnable J.C."/>
            <person name="Brutnell T.P."/>
        </authorList>
    </citation>
    <scope>NUCLEOTIDE SEQUENCE [LARGE SCALE GENOMIC DNA]</scope>
    <source>
        <strain evidence="3">cv. Kellogg 1175</strain>
        <tissue evidence="2">Leaf</tissue>
    </source>
</reference>
<dbReference type="AlphaFoldDB" id="A0A1E5WIS7"/>
<gene>
    <name evidence="2" type="ORF">BAE44_0001941</name>
</gene>
<dbReference type="PANTHER" id="PTHR31264:SF7">
    <property type="entry name" value="F-BOX DOMAIN CONTAINING PROTEIN, EXPRESSED"/>
    <property type="match status" value="1"/>
</dbReference>
<dbReference type="InterPro" id="IPR001810">
    <property type="entry name" value="F-box_dom"/>
</dbReference>
<dbReference type="Proteomes" id="UP000095767">
    <property type="component" value="Unassembled WGS sequence"/>
</dbReference>
<feature type="domain" description="F-box" evidence="1">
    <location>
        <begin position="13"/>
        <end position="60"/>
    </location>
</feature>
<organism evidence="2 3">
    <name type="scientific">Dichanthelium oligosanthes</name>
    <dbReference type="NCBI Taxonomy" id="888268"/>
    <lineage>
        <taxon>Eukaryota</taxon>
        <taxon>Viridiplantae</taxon>
        <taxon>Streptophyta</taxon>
        <taxon>Embryophyta</taxon>
        <taxon>Tracheophyta</taxon>
        <taxon>Spermatophyta</taxon>
        <taxon>Magnoliopsida</taxon>
        <taxon>Liliopsida</taxon>
        <taxon>Poales</taxon>
        <taxon>Poaceae</taxon>
        <taxon>PACMAD clade</taxon>
        <taxon>Panicoideae</taxon>
        <taxon>Panicodae</taxon>
        <taxon>Paniceae</taxon>
        <taxon>Dichantheliinae</taxon>
        <taxon>Dichanthelium</taxon>
    </lineage>
</organism>
<comment type="caution">
    <text evidence="2">The sequence shown here is derived from an EMBL/GenBank/DDBJ whole genome shotgun (WGS) entry which is preliminary data.</text>
</comment>
<dbReference type="SUPFAM" id="SSF81383">
    <property type="entry name" value="F-box domain"/>
    <property type="match status" value="1"/>
</dbReference>
<proteinExistence type="predicted"/>